<protein>
    <submittedName>
        <fullName evidence="2">Uncharacterized protein</fullName>
    </submittedName>
</protein>
<dbReference type="AlphaFoldDB" id="A0A8X6KXC7"/>
<keyword evidence="3" id="KW-1185">Reference proteome</keyword>
<dbReference type="EMBL" id="BMAO01023279">
    <property type="protein sequence ID" value="GFQ87756.1"/>
    <property type="molecule type" value="Genomic_DNA"/>
</dbReference>
<feature type="region of interest" description="Disordered" evidence="1">
    <location>
        <begin position="336"/>
        <end position="367"/>
    </location>
</feature>
<evidence type="ECO:0000256" key="1">
    <source>
        <dbReference type="SAM" id="MobiDB-lite"/>
    </source>
</evidence>
<proteinExistence type="predicted"/>
<evidence type="ECO:0000313" key="3">
    <source>
        <dbReference type="Proteomes" id="UP000887116"/>
    </source>
</evidence>
<evidence type="ECO:0000313" key="2">
    <source>
        <dbReference type="EMBL" id="GFQ87756.1"/>
    </source>
</evidence>
<name>A0A8X6KXC7_TRICU</name>
<accession>A0A8X6KXC7</accession>
<feature type="region of interest" description="Disordered" evidence="1">
    <location>
        <begin position="387"/>
        <end position="413"/>
    </location>
</feature>
<feature type="compositionally biased region" description="Low complexity" evidence="1">
    <location>
        <begin position="353"/>
        <end position="362"/>
    </location>
</feature>
<feature type="region of interest" description="Disordered" evidence="1">
    <location>
        <begin position="446"/>
        <end position="482"/>
    </location>
</feature>
<dbReference type="OrthoDB" id="6435617at2759"/>
<reference evidence="2" key="1">
    <citation type="submission" date="2020-07" db="EMBL/GenBank/DDBJ databases">
        <title>Multicomponent nature underlies the extraordinary mechanical properties of spider dragline silk.</title>
        <authorList>
            <person name="Kono N."/>
            <person name="Nakamura H."/>
            <person name="Mori M."/>
            <person name="Yoshida Y."/>
            <person name="Ohtoshi R."/>
            <person name="Malay A.D."/>
            <person name="Moran D.A.P."/>
            <person name="Tomita M."/>
            <person name="Numata K."/>
            <person name="Arakawa K."/>
        </authorList>
    </citation>
    <scope>NUCLEOTIDE SEQUENCE</scope>
</reference>
<sequence>MEYKFSTLTPCLLLTCLETNETPDAIKVYIKLMKKTSLFRTTRTTLKHFFTTFEKEYKSLVEKVFQDPTILISKRDFLDKILPMCFRIANNATIFNFYLMHAFIGHVALHCYKNGQCYRVFEILCKCAIVVFHHRFLDIFEYDDGFILLRTYSHNLNVLVLRHANVTKMIDILTNDIGNKKYAIHILNSCRYIITSSPYEFTRFEQGLFYGIQDLSLKELNQQSDDLLQNIPGKYLITIKRKTNIYEYFEPQDVRFRPNTIGSTGSNLRGKRTPHKDGKFKTSLVSHYGYEFTGFELNDTPSQDTRFSLQPSTSHVTSYSTNRYEIAEASEYRTIQNRKPPVDGNSPIHPRSRSTSFSPRRSPVGDIFHKRSQSYDSSSATCISTNFATSNSISPPTVQTEYSPVTEASQKLSTATTRRSFRECFRKNSLVRAINSLSMKTIVNRISSKTTTPPPTSDLPQPDQTCENISSPHANSSPLPLEINRPISFTSELNLSPHEKTLTEASFFHFFPDTQGISPEEGYLSSFSNPSDFHAPCIDKQRNGLTPDVPPFVPSVPAAQATLKSNFQSKKSNEDGVFPSVYKHTCHQCETKCFKYVAYIGMVFLEDFKN</sequence>
<feature type="compositionally biased region" description="Polar residues" evidence="1">
    <location>
        <begin position="466"/>
        <end position="478"/>
    </location>
</feature>
<organism evidence="2 3">
    <name type="scientific">Trichonephila clavata</name>
    <name type="common">Joro spider</name>
    <name type="synonym">Nephila clavata</name>
    <dbReference type="NCBI Taxonomy" id="2740835"/>
    <lineage>
        <taxon>Eukaryota</taxon>
        <taxon>Metazoa</taxon>
        <taxon>Ecdysozoa</taxon>
        <taxon>Arthropoda</taxon>
        <taxon>Chelicerata</taxon>
        <taxon>Arachnida</taxon>
        <taxon>Araneae</taxon>
        <taxon>Araneomorphae</taxon>
        <taxon>Entelegynae</taxon>
        <taxon>Araneoidea</taxon>
        <taxon>Nephilidae</taxon>
        <taxon>Trichonephila</taxon>
    </lineage>
</organism>
<gene>
    <name evidence="2" type="ORF">TNCT_515971</name>
</gene>
<dbReference type="Proteomes" id="UP000887116">
    <property type="component" value="Unassembled WGS sequence"/>
</dbReference>
<comment type="caution">
    <text evidence="2">The sequence shown here is derived from an EMBL/GenBank/DDBJ whole genome shotgun (WGS) entry which is preliminary data.</text>
</comment>